<keyword evidence="2" id="KW-0012">Acyltransferase</keyword>
<dbReference type="SUPFAM" id="SSF51161">
    <property type="entry name" value="Trimeric LpxA-like enzymes"/>
    <property type="match status" value="1"/>
</dbReference>
<dbReference type="GO" id="GO:0016779">
    <property type="term" value="F:nucleotidyltransferase activity"/>
    <property type="evidence" value="ECO:0007669"/>
    <property type="project" value="UniProtKB-ARBA"/>
</dbReference>
<name>A0A7T0C1G2_9BACT</name>
<dbReference type="EMBL" id="CP048620">
    <property type="protein sequence ID" value="QPJ64780.1"/>
    <property type="molecule type" value="Genomic_DNA"/>
</dbReference>
<dbReference type="InterPro" id="IPR011004">
    <property type="entry name" value="Trimer_LpxA-like_sf"/>
</dbReference>
<dbReference type="KEGG" id="nva:G3M78_05005"/>
<dbReference type="Proteomes" id="UP000594464">
    <property type="component" value="Chromosome"/>
</dbReference>
<gene>
    <name evidence="4" type="ORF">G3M78_05005</name>
</gene>
<keyword evidence="1 4" id="KW-0808">Transferase</keyword>
<evidence type="ECO:0000256" key="1">
    <source>
        <dbReference type="ARBA" id="ARBA00022679"/>
    </source>
</evidence>
<protein>
    <submittedName>
        <fullName evidence="4">Glucose-1-phosphate thymidylyltransferase</fullName>
    </submittedName>
</protein>
<dbReference type="PANTHER" id="PTHR43584:SF8">
    <property type="entry name" value="N-ACETYLMURAMATE ALPHA-1-PHOSPHATE URIDYLYLTRANSFERASE"/>
    <property type="match status" value="1"/>
</dbReference>
<evidence type="ECO:0000256" key="2">
    <source>
        <dbReference type="ARBA" id="ARBA00023315"/>
    </source>
</evidence>
<dbReference type="Gene3D" id="2.160.10.10">
    <property type="entry name" value="Hexapeptide repeat proteins"/>
    <property type="match status" value="1"/>
</dbReference>
<dbReference type="InterPro" id="IPR050065">
    <property type="entry name" value="GlmU-like"/>
</dbReference>
<dbReference type="InterPro" id="IPR056729">
    <property type="entry name" value="GMPPB_C"/>
</dbReference>
<evidence type="ECO:0000313" key="4">
    <source>
        <dbReference type="EMBL" id="QPJ64780.1"/>
    </source>
</evidence>
<evidence type="ECO:0000259" key="3">
    <source>
        <dbReference type="Pfam" id="PF25087"/>
    </source>
</evidence>
<evidence type="ECO:0000313" key="5">
    <source>
        <dbReference type="Proteomes" id="UP000594464"/>
    </source>
</evidence>
<dbReference type="Pfam" id="PF25087">
    <property type="entry name" value="GMPPB_C"/>
    <property type="match status" value="1"/>
</dbReference>
<dbReference type="PANTHER" id="PTHR43584">
    <property type="entry name" value="NUCLEOTIDYL TRANSFERASE"/>
    <property type="match status" value="1"/>
</dbReference>
<feature type="domain" description="Mannose-1-phosphate guanyltransferase C-terminal" evidence="3">
    <location>
        <begin position="102"/>
        <end position="242"/>
    </location>
</feature>
<reference evidence="5" key="1">
    <citation type="submission" date="2020-02" db="EMBL/GenBank/DDBJ databases">
        <title>Genomic and physiological characterization of two novel Nitrospinaceae genera.</title>
        <authorList>
            <person name="Mueller A.J."/>
            <person name="Jung M.-Y."/>
            <person name="Strachan C.R."/>
            <person name="Herbold C.W."/>
            <person name="Kirkegaard R.H."/>
            <person name="Daims H."/>
        </authorList>
    </citation>
    <scope>NUCLEOTIDE SEQUENCE [LARGE SCALE GENOMIC DNA]</scope>
</reference>
<accession>A0A7T0C1G2</accession>
<dbReference type="GO" id="GO:0016746">
    <property type="term" value="F:acyltransferase activity"/>
    <property type="evidence" value="ECO:0007669"/>
    <property type="project" value="UniProtKB-KW"/>
</dbReference>
<organism evidence="4 5">
    <name type="scientific">Candidatus Nitrohelix vancouverensis</name>
    <dbReference type="NCBI Taxonomy" id="2705534"/>
    <lineage>
        <taxon>Bacteria</taxon>
        <taxon>Pseudomonadati</taxon>
        <taxon>Nitrospinota/Tectimicrobiota group</taxon>
        <taxon>Nitrospinota</taxon>
        <taxon>Nitrospinia</taxon>
        <taxon>Nitrospinales</taxon>
        <taxon>Nitrospinaceae</taxon>
        <taxon>Candidatus Nitrohelix</taxon>
    </lineage>
</organism>
<sequence length="264" mass="29179">MPKTKDFSLFSGAFFEDPASFKYAPHLQDFKYSWEVLPQLESILNRILTDKKKDAVAQWQGIDASSNGVFVQGWVELDRPVFFESARVWLDAGVLLEPTAIIKGPAVIGAHTSVRQGAYIRGNALIGEHCVIGHATELKNSIIMNHSEAGHFNYIGDSILGSHVNMGAGSRLANLQFRTAEEKLGGFIHPIEFESGNHKIQTQVEKLGSLLGDHAELGCNVTLCPGTLLGRRSWVYPNTTVSKGFYPPKSFIVPKERKTKIQDQ</sequence>
<dbReference type="AlphaFoldDB" id="A0A7T0C1G2"/>
<proteinExistence type="predicted"/>